<gene>
    <name evidence="2" type="ORF">CMUS01_03552</name>
</gene>
<dbReference type="AlphaFoldDB" id="A0A8H6NS19"/>
<keyword evidence="3" id="KW-1185">Reference proteome</keyword>
<dbReference type="EMBL" id="WIGM01000087">
    <property type="protein sequence ID" value="KAF6841519.1"/>
    <property type="molecule type" value="Genomic_DNA"/>
</dbReference>
<feature type="compositionally biased region" description="Polar residues" evidence="1">
    <location>
        <begin position="54"/>
        <end position="64"/>
    </location>
</feature>
<comment type="caution">
    <text evidence="2">The sequence shown here is derived from an EMBL/GenBank/DDBJ whole genome shotgun (WGS) entry which is preliminary data.</text>
</comment>
<sequence length="80" mass="9060">MVQYTEQSGEMGPFAGVSPESKITTLVRAGFRAYRHPPARDCTPHQERPHDGSRNWTAGRSQIAGSRRDRRVRRPKRAEG</sequence>
<organism evidence="2 3">
    <name type="scientific">Colletotrichum musicola</name>
    <dbReference type="NCBI Taxonomy" id="2175873"/>
    <lineage>
        <taxon>Eukaryota</taxon>
        <taxon>Fungi</taxon>
        <taxon>Dikarya</taxon>
        <taxon>Ascomycota</taxon>
        <taxon>Pezizomycotina</taxon>
        <taxon>Sordariomycetes</taxon>
        <taxon>Hypocreomycetidae</taxon>
        <taxon>Glomerellales</taxon>
        <taxon>Glomerellaceae</taxon>
        <taxon>Colletotrichum</taxon>
        <taxon>Colletotrichum orchidearum species complex</taxon>
    </lineage>
</organism>
<feature type="compositionally biased region" description="Basic and acidic residues" evidence="1">
    <location>
        <begin position="38"/>
        <end position="53"/>
    </location>
</feature>
<evidence type="ECO:0000256" key="1">
    <source>
        <dbReference type="SAM" id="MobiDB-lite"/>
    </source>
</evidence>
<accession>A0A8H6NS19</accession>
<name>A0A8H6NS19_9PEZI</name>
<evidence type="ECO:0000313" key="2">
    <source>
        <dbReference type="EMBL" id="KAF6841519.1"/>
    </source>
</evidence>
<protein>
    <submittedName>
        <fullName evidence="2">Uncharacterized protein</fullName>
    </submittedName>
</protein>
<feature type="region of interest" description="Disordered" evidence="1">
    <location>
        <begin position="1"/>
        <end position="20"/>
    </location>
</feature>
<proteinExistence type="predicted"/>
<feature type="region of interest" description="Disordered" evidence="1">
    <location>
        <begin position="36"/>
        <end position="80"/>
    </location>
</feature>
<dbReference type="Proteomes" id="UP000639643">
    <property type="component" value="Unassembled WGS sequence"/>
</dbReference>
<reference evidence="2" key="1">
    <citation type="journal article" date="2020" name="Phytopathology">
        <title>Genome Sequence Resources of Colletotrichum truncatum, C. plurivorum, C. musicola, and C. sojae: Four Species Pathogenic to Soybean (Glycine max).</title>
        <authorList>
            <person name="Rogerio F."/>
            <person name="Boufleur T.R."/>
            <person name="Ciampi-Guillardi M."/>
            <person name="Sukno S.A."/>
            <person name="Thon M.R."/>
            <person name="Massola Junior N.S."/>
            <person name="Baroncelli R."/>
        </authorList>
    </citation>
    <scope>NUCLEOTIDE SEQUENCE</scope>
    <source>
        <strain evidence="2">LFN0074</strain>
    </source>
</reference>
<feature type="compositionally biased region" description="Basic residues" evidence="1">
    <location>
        <begin position="68"/>
        <end position="80"/>
    </location>
</feature>
<evidence type="ECO:0000313" key="3">
    <source>
        <dbReference type="Proteomes" id="UP000639643"/>
    </source>
</evidence>